<dbReference type="Pfam" id="PF01381">
    <property type="entry name" value="HTH_3"/>
    <property type="match status" value="1"/>
</dbReference>
<dbReference type="InterPro" id="IPR010982">
    <property type="entry name" value="Lambda_DNA-bd_dom_sf"/>
</dbReference>
<gene>
    <name evidence="2" type="ORF">E2L05_09760</name>
</gene>
<evidence type="ECO:0000259" key="1">
    <source>
        <dbReference type="PROSITE" id="PS50943"/>
    </source>
</evidence>
<dbReference type="Gene3D" id="1.10.260.40">
    <property type="entry name" value="lambda repressor-like DNA-binding domains"/>
    <property type="match status" value="1"/>
</dbReference>
<accession>A0A4R6B0P0</accession>
<dbReference type="InterPro" id="IPR001387">
    <property type="entry name" value="Cro/C1-type_HTH"/>
</dbReference>
<dbReference type="GO" id="GO:0003677">
    <property type="term" value="F:DNA binding"/>
    <property type="evidence" value="ECO:0007669"/>
    <property type="project" value="InterPro"/>
</dbReference>
<dbReference type="SMART" id="SM00530">
    <property type="entry name" value="HTH_XRE"/>
    <property type="match status" value="1"/>
</dbReference>
<protein>
    <submittedName>
        <fullName evidence="2">Helix-turn-helix domain-containing protein</fullName>
    </submittedName>
</protein>
<keyword evidence="3" id="KW-1185">Reference proteome</keyword>
<dbReference type="SUPFAM" id="SSF47413">
    <property type="entry name" value="lambda repressor-like DNA-binding domains"/>
    <property type="match status" value="1"/>
</dbReference>
<organism evidence="2 3">
    <name type="scientific">Meridianimarinicoccus aquatilis</name>
    <dbReference type="NCBI Taxonomy" id="2552766"/>
    <lineage>
        <taxon>Bacteria</taxon>
        <taxon>Pseudomonadati</taxon>
        <taxon>Pseudomonadota</taxon>
        <taxon>Alphaproteobacteria</taxon>
        <taxon>Rhodobacterales</taxon>
        <taxon>Paracoccaceae</taxon>
        <taxon>Meridianimarinicoccus</taxon>
    </lineage>
</organism>
<dbReference type="RefSeq" id="WP_133342725.1">
    <property type="nucleotide sequence ID" value="NZ_SMZO01000018.1"/>
</dbReference>
<dbReference type="Proteomes" id="UP000294562">
    <property type="component" value="Unassembled WGS sequence"/>
</dbReference>
<proteinExistence type="predicted"/>
<dbReference type="OrthoDB" id="7597230at2"/>
<reference evidence="2 3" key="1">
    <citation type="submission" date="2019-03" db="EMBL/GenBank/DDBJ databases">
        <title>Rhodobacteraceae bacterium SM1902, a new member of the family Rhodobacteraceae isolated from Yantai.</title>
        <authorList>
            <person name="Sun Y."/>
        </authorList>
    </citation>
    <scope>NUCLEOTIDE SEQUENCE [LARGE SCALE GENOMIC DNA]</scope>
    <source>
        <strain evidence="2 3">SM1902</strain>
    </source>
</reference>
<name>A0A4R6B0P0_9RHOB</name>
<dbReference type="AlphaFoldDB" id="A0A4R6B0P0"/>
<dbReference type="EMBL" id="SMZO01000018">
    <property type="protein sequence ID" value="TDL88023.1"/>
    <property type="molecule type" value="Genomic_DNA"/>
</dbReference>
<comment type="caution">
    <text evidence="2">The sequence shown here is derived from an EMBL/GenBank/DDBJ whole genome shotgun (WGS) entry which is preliminary data.</text>
</comment>
<evidence type="ECO:0000313" key="2">
    <source>
        <dbReference type="EMBL" id="TDL88023.1"/>
    </source>
</evidence>
<dbReference type="CDD" id="cd00093">
    <property type="entry name" value="HTH_XRE"/>
    <property type="match status" value="1"/>
</dbReference>
<feature type="domain" description="HTH cro/C1-type" evidence="1">
    <location>
        <begin position="3"/>
        <end position="58"/>
    </location>
</feature>
<evidence type="ECO:0000313" key="3">
    <source>
        <dbReference type="Proteomes" id="UP000294562"/>
    </source>
</evidence>
<sequence>MNLSEARVERGLSKRELARRAGITHNAVGYWEAKPELDPHVYAVRRMAAVLGWQTGEFLSRSPRARVAVLHPDGMLDMLTAFAPSISRRLCRRIAYGLVTCGAMTQKGTPCRSKSEPRRR</sequence>
<dbReference type="PROSITE" id="PS50943">
    <property type="entry name" value="HTH_CROC1"/>
    <property type="match status" value="1"/>
</dbReference>